<dbReference type="EMBL" id="AP024238">
    <property type="protein sequence ID" value="BCO29180.1"/>
    <property type="molecule type" value="Genomic_DNA"/>
</dbReference>
<evidence type="ECO:0000313" key="2">
    <source>
        <dbReference type="Proteomes" id="UP000824366"/>
    </source>
</evidence>
<sequence>MATTATRHHIFITLGLRLFAGIATFLAGCTTTPLPPMAPPPPKPAPTPAPTPIVIAPVPAPVFVSQARTPRDYRIDAANHLYGKNQNRVYRGKMPPLLYAVGVLQVEVNHQGRVTGTSWMRAPSHAPEVMAEIERTVRQAEPYPAPVRMGRVTYTDTWLWHKSGLFQLDTLTEGQM</sequence>
<organism evidence="1 2">
    <name type="scientific">Rhodoferax lithotrophicus</name>
    <dbReference type="NCBI Taxonomy" id="2798804"/>
    <lineage>
        <taxon>Bacteria</taxon>
        <taxon>Pseudomonadati</taxon>
        <taxon>Pseudomonadota</taxon>
        <taxon>Betaproteobacteria</taxon>
        <taxon>Burkholderiales</taxon>
        <taxon>Comamonadaceae</taxon>
        <taxon>Rhodoferax</taxon>
    </lineage>
</organism>
<gene>
    <name evidence="1" type="ORF">MIZ03_4092</name>
</gene>
<accession>A0ABM7MS48</accession>
<protein>
    <recommendedName>
        <fullName evidence="3">Lipoprotein</fullName>
    </recommendedName>
</protein>
<reference evidence="1 2" key="1">
    <citation type="journal article" date="2021" name="Microbiol. Spectr.">
        <title>A Single Bacterium Capable of Oxidation and Reduction of Iron at Circumneutral pH.</title>
        <authorList>
            <person name="Kato S."/>
            <person name="Ohkuma M."/>
        </authorList>
    </citation>
    <scope>NUCLEOTIDE SEQUENCE [LARGE SCALE GENOMIC DNA]</scope>
    <source>
        <strain evidence="1 2">MIZ03</strain>
    </source>
</reference>
<dbReference type="Proteomes" id="UP000824366">
    <property type="component" value="Chromosome"/>
</dbReference>
<keyword evidence="2" id="KW-1185">Reference proteome</keyword>
<name>A0ABM7MS48_9BURK</name>
<dbReference type="PROSITE" id="PS51257">
    <property type="entry name" value="PROKAR_LIPOPROTEIN"/>
    <property type="match status" value="1"/>
</dbReference>
<proteinExistence type="predicted"/>
<dbReference type="RefSeq" id="WP_223905054.1">
    <property type="nucleotide sequence ID" value="NZ_AP024238.1"/>
</dbReference>
<evidence type="ECO:0000313" key="1">
    <source>
        <dbReference type="EMBL" id="BCO29180.1"/>
    </source>
</evidence>
<evidence type="ECO:0008006" key="3">
    <source>
        <dbReference type="Google" id="ProtNLM"/>
    </source>
</evidence>